<accession>A0AAC8TIH8</accession>
<organism evidence="2 3">
    <name type="scientific">Archangium gephyra</name>
    <dbReference type="NCBI Taxonomy" id="48"/>
    <lineage>
        <taxon>Bacteria</taxon>
        <taxon>Pseudomonadati</taxon>
        <taxon>Myxococcota</taxon>
        <taxon>Myxococcia</taxon>
        <taxon>Myxococcales</taxon>
        <taxon>Cystobacterineae</taxon>
        <taxon>Archangiaceae</taxon>
        <taxon>Archangium</taxon>
    </lineage>
</organism>
<evidence type="ECO:0000313" key="2">
    <source>
        <dbReference type="EMBL" id="AKJ07322.1"/>
    </source>
</evidence>
<gene>
    <name evidence="2" type="ORF">AA314_08948</name>
</gene>
<proteinExistence type="predicted"/>
<evidence type="ECO:0000313" key="3">
    <source>
        <dbReference type="Proteomes" id="UP000035579"/>
    </source>
</evidence>
<dbReference type="EMBL" id="CP011509">
    <property type="protein sequence ID" value="AKJ07322.1"/>
    <property type="molecule type" value="Genomic_DNA"/>
</dbReference>
<evidence type="ECO:0000256" key="1">
    <source>
        <dbReference type="SAM" id="MobiDB-lite"/>
    </source>
</evidence>
<protein>
    <submittedName>
        <fullName evidence="2">Uncharacterized protein</fullName>
    </submittedName>
</protein>
<dbReference type="KEGG" id="age:AA314_08948"/>
<feature type="region of interest" description="Disordered" evidence="1">
    <location>
        <begin position="23"/>
        <end position="53"/>
    </location>
</feature>
<dbReference type="AlphaFoldDB" id="A0AAC8TIH8"/>
<sequence length="53" mass="5964">MSRHAQWLQGRCLLLGRHALAPEHRQRENGSHGSCETTLHHDGGPPWKGEVMP</sequence>
<name>A0AAC8TIH8_9BACT</name>
<reference evidence="2 3" key="1">
    <citation type="submission" date="2015-05" db="EMBL/GenBank/DDBJ databases">
        <title>Genome assembly of Archangium gephyra DSM 2261.</title>
        <authorList>
            <person name="Sharma G."/>
            <person name="Subramanian S."/>
        </authorList>
    </citation>
    <scope>NUCLEOTIDE SEQUENCE [LARGE SCALE GENOMIC DNA]</scope>
    <source>
        <strain evidence="2 3">DSM 2261</strain>
    </source>
</reference>
<dbReference type="Proteomes" id="UP000035579">
    <property type="component" value="Chromosome"/>
</dbReference>